<comment type="subunit">
    <text evidence="4">Homotetramer.</text>
</comment>
<dbReference type="GO" id="GO:0006793">
    <property type="term" value="P:phosphorus metabolic process"/>
    <property type="evidence" value="ECO:0007669"/>
    <property type="project" value="InterPro"/>
</dbReference>
<dbReference type="AlphaFoldDB" id="A0A2T0X8D1"/>
<comment type="similarity">
    <text evidence="1 4">Belongs to the polyphosphate kinase 2 (PPK2) family. Class I subfamily.</text>
</comment>
<evidence type="ECO:0000256" key="3">
    <source>
        <dbReference type="ARBA" id="ARBA00022777"/>
    </source>
</evidence>
<keyword evidence="7" id="KW-1185">Reference proteome</keyword>
<dbReference type="OrthoDB" id="9775224at2"/>
<dbReference type="RefSeq" id="WP_106159593.1">
    <property type="nucleotide sequence ID" value="NZ_PVTT01000001.1"/>
</dbReference>
<gene>
    <name evidence="6" type="ORF">BCF33_0803</name>
</gene>
<protein>
    <recommendedName>
        <fullName evidence="4">ADP/GDP-polyphosphate phosphotransferase</fullName>
        <ecNumber evidence="4">2.7.4.-</ecNumber>
    </recommendedName>
    <alternativeName>
        <fullName evidence="4">Polyphosphate kinase PPK2</fullName>
    </alternativeName>
</protein>
<dbReference type="Gene3D" id="3.40.50.300">
    <property type="entry name" value="P-loop containing nucleotide triphosphate hydrolases"/>
    <property type="match status" value="1"/>
</dbReference>
<reference evidence="6 7" key="1">
    <citation type="submission" date="2018-03" db="EMBL/GenBank/DDBJ databases">
        <title>Genomic Encyclopedia of Archaeal and Bacterial Type Strains, Phase II (KMG-II): from individual species to whole genera.</title>
        <authorList>
            <person name="Goeker M."/>
        </authorList>
    </citation>
    <scope>NUCLEOTIDE SEQUENCE [LARGE SCALE GENOMIC DNA]</scope>
    <source>
        <strain evidence="6 7">DSM 29318</strain>
    </source>
</reference>
<evidence type="ECO:0000256" key="4">
    <source>
        <dbReference type="RuleBase" id="RU369062"/>
    </source>
</evidence>
<dbReference type="InterPro" id="IPR022486">
    <property type="entry name" value="PPK2_PA0141"/>
</dbReference>
<dbReference type="EC" id="2.7.4.-" evidence="4"/>
<dbReference type="InterPro" id="IPR022488">
    <property type="entry name" value="PPK2-related"/>
</dbReference>
<dbReference type="EMBL" id="PVTT01000001">
    <property type="protein sequence ID" value="PRY95189.1"/>
    <property type="molecule type" value="Genomic_DNA"/>
</dbReference>
<dbReference type="NCBIfam" id="TIGR03707">
    <property type="entry name" value="PPK2_P_aer"/>
    <property type="match status" value="1"/>
</dbReference>
<organism evidence="6 7">
    <name type="scientific">Hasllibacter halocynthiae</name>
    <dbReference type="NCBI Taxonomy" id="595589"/>
    <lineage>
        <taxon>Bacteria</taxon>
        <taxon>Pseudomonadati</taxon>
        <taxon>Pseudomonadota</taxon>
        <taxon>Alphaproteobacteria</taxon>
        <taxon>Rhodobacterales</taxon>
        <taxon>Roseobacteraceae</taxon>
        <taxon>Hasllibacter</taxon>
    </lineage>
</organism>
<evidence type="ECO:0000259" key="5">
    <source>
        <dbReference type="Pfam" id="PF03976"/>
    </source>
</evidence>
<evidence type="ECO:0000256" key="2">
    <source>
        <dbReference type="ARBA" id="ARBA00022679"/>
    </source>
</evidence>
<accession>A0A2T0X8D1</accession>
<evidence type="ECO:0000256" key="1">
    <source>
        <dbReference type="ARBA" id="ARBA00009924"/>
    </source>
</evidence>
<keyword evidence="3 4" id="KW-0418">Kinase</keyword>
<dbReference type="Proteomes" id="UP000238801">
    <property type="component" value="Unassembled WGS sequence"/>
</dbReference>
<comment type="function">
    <text evidence="4">Uses inorganic polyphosphate (polyP) as a donor to convert GDP to GTP or ADP to ATP.</text>
</comment>
<dbReference type="PANTHER" id="PTHR34383">
    <property type="entry name" value="POLYPHOSPHATE:AMP PHOSPHOTRANSFERASE-RELATED"/>
    <property type="match status" value="1"/>
</dbReference>
<dbReference type="InterPro" id="IPR016898">
    <property type="entry name" value="Polyphosphate_phosphotransfera"/>
</dbReference>
<dbReference type="Pfam" id="PF03976">
    <property type="entry name" value="PPK2"/>
    <property type="match status" value="1"/>
</dbReference>
<dbReference type="SUPFAM" id="SSF52540">
    <property type="entry name" value="P-loop containing nucleoside triphosphate hydrolases"/>
    <property type="match status" value="1"/>
</dbReference>
<keyword evidence="2 4" id="KW-0808">Transferase</keyword>
<dbReference type="GO" id="GO:0008976">
    <property type="term" value="F:polyphosphate kinase activity"/>
    <property type="evidence" value="ECO:0007669"/>
    <property type="project" value="UniProtKB-UniRule"/>
</dbReference>
<dbReference type="PANTHER" id="PTHR34383:SF1">
    <property type="entry name" value="ADP-POLYPHOSPHATE PHOSPHOTRANSFERASE"/>
    <property type="match status" value="1"/>
</dbReference>
<comment type="caution">
    <text evidence="6">The sequence shown here is derived from an EMBL/GenBank/DDBJ whole genome shotgun (WGS) entry which is preliminary data.</text>
</comment>
<name>A0A2T0X8D1_9RHOB</name>
<evidence type="ECO:0000313" key="7">
    <source>
        <dbReference type="Proteomes" id="UP000238801"/>
    </source>
</evidence>
<sequence>MDLPFDGEITRFFEEGVPKDVRTAIEEAGKNDVLGFEYPYATRMDKDNYEDQLEALQVELVKMQDWLDRSDERLVLVFEGRDAAGKGGSISRLTMNLNPRAAHTVALGKPTERERGEWYFQRYVPHLPTTSEMTVFDRSWYNRGVVEKVFGFVDDPSRERFFEQVSDFERLLVRDGIRMWKFWLNVSRAEQLRRILARERDPLKQWKLSRIDVEGLALWDAYTGAIEETLERSHTAHAPWTVIRADDKRRARLAVIRSVLAPLPYDGKDEALVGAPDPAIAGGPDLWVRQTGW</sequence>
<dbReference type="InterPro" id="IPR027417">
    <property type="entry name" value="P-loop_NTPase"/>
</dbReference>
<proteinExistence type="inferred from homology"/>
<feature type="domain" description="Polyphosphate kinase-2-related" evidence="5">
    <location>
        <begin position="44"/>
        <end position="269"/>
    </location>
</feature>
<dbReference type="PIRSF" id="PIRSF028756">
    <property type="entry name" value="PPK2_prd"/>
    <property type="match status" value="1"/>
</dbReference>
<evidence type="ECO:0000313" key="6">
    <source>
        <dbReference type="EMBL" id="PRY95189.1"/>
    </source>
</evidence>